<accession>A0A369QWE5</accession>
<dbReference type="Proteomes" id="UP000253919">
    <property type="component" value="Unassembled WGS sequence"/>
</dbReference>
<proteinExistence type="predicted"/>
<dbReference type="EMBL" id="QASA01000001">
    <property type="protein sequence ID" value="RDC66478.1"/>
    <property type="molecule type" value="Genomic_DNA"/>
</dbReference>
<gene>
    <name evidence="1" type="ORF">AHMF7616_05109</name>
</gene>
<dbReference type="AlphaFoldDB" id="A0A369QWE5"/>
<comment type="caution">
    <text evidence="1">The sequence shown here is derived from an EMBL/GenBank/DDBJ whole genome shotgun (WGS) entry which is preliminary data.</text>
</comment>
<protein>
    <submittedName>
        <fullName evidence="1">Uncharacterized protein</fullName>
    </submittedName>
</protein>
<evidence type="ECO:0000313" key="1">
    <source>
        <dbReference type="EMBL" id="RDC66478.1"/>
    </source>
</evidence>
<evidence type="ECO:0000313" key="2">
    <source>
        <dbReference type="Proteomes" id="UP000253919"/>
    </source>
</evidence>
<name>A0A369QWE5_9BACT</name>
<reference evidence="1 2" key="1">
    <citation type="submission" date="2018-04" db="EMBL/GenBank/DDBJ databases">
        <title>Adhaeribacter sp. HMF7616 genome sequencing and assembly.</title>
        <authorList>
            <person name="Kang H."/>
            <person name="Kang J."/>
            <person name="Cha I."/>
            <person name="Kim H."/>
            <person name="Joh K."/>
        </authorList>
    </citation>
    <scope>NUCLEOTIDE SEQUENCE [LARGE SCALE GENOMIC DNA]</scope>
    <source>
        <strain evidence="1 2">HMF7616</strain>
    </source>
</reference>
<organism evidence="1 2">
    <name type="scientific">Adhaeribacter pallidiroseus</name>
    <dbReference type="NCBI Taxonomy" id="2072847"/>
    <lineage>
        <taxon>Bacteria</taxon>
        <taxon>Pseudomonadati</taxon>
        <taxon>Bacteroidota</taxon>
        <taxon>Cytophagia</taxon>
        <taxon>Cytophagales</taxon>
        <taxon>Hymenobacteraceae</taxon>
        <taxon>Adhaeribacter</taxon>
    </lineage>
</organism>
<sequence length="103" mass="11849">MIGVCVSLVAKAQANSSQNFRFGFKVTPTQFLVGEKALITEFKFSKNYSSELKLGWFKGPRKEYSLWDSRNTYASGFISQVGIKKYISFSAIEYQNLYRLMYV</sequence>
<keyword evidence="2" id="KW-1185">Reference proteome</keyword>